<gene>
    <name evidence="4" type="ORF">D0809_20940</name>
</gene>
<evidence type="ECO:0000313" key="4">
    <source>
        <dbReference type="EMBL" id="TEB42431.1"/>
    </source>
</evidence>
<dbReference type="Gene3D" id="1.10.10.60">
    <property type="entry name" value="Homeodomain-like"/>
    <property type="match status" value="1"/>
</dbReference>
<dbReference type="InterPro" id="IPR018060">
    <property type="entry name" value="HTH_AraC"/>
</dbReference>
<reference evidence="4 5" key="1">
    <citation type="journal article" date="2018" name="Syst. Appl. Microbiol.">
        <title>Flavobacterium circumlabens sp. nov. and Flavobacterium cupreum sp. nov., two psychrotrophic species isolated from Antarctic environmental samples.</title>
        <authorList>
            <person name="Kralova S."/>
            <person name="Busse H.J."/>
            <person name="Svec P."/>
            <person name="Maslanova I."/>
            <person name="Stankova E."/>
            <person name="Bartak M."/>
            <person name="Sedlacek I."/>
        </authorList>
    </citation>
    <scope>NUCLEOTIDE SEQUENCE [LARGE SCALE GENOMIC DNA]</scope>
    <source>
        <strain evidence="4 5">CCM 8828</strain>
    </source>
</reference>
<dbReference type="AlphaFoldDB" id="A0A4Y7U882"/>
<dbReference type="EMBL" id="QWDN01000009">
    <property type="protein sequence ID" value="TEB42431.1"/>
    <property type="molecule type" value="Genomic_DNA"/>
</dbReference>
<dbReference type="GO" id="GO:0043565">
    <property type="term" value="F:sequence-specific DNA binding"/>
    <property type="evidence" value="ECO:0007669"/>
    <property type="project" value="InterPro"/>
</dbReference>
<evidence type="ECO:0000256" key="1">
    <source>
        <dbReference type="ARBA" id="ARBA00023015"/>
    </source>
</evidence>
<dbReference type="PROSITE" id="PS01124">
    <property type="entry name" value="HTH_ARAC_FAMILY_2"/>
    <property type="match status" value="1"/>
</dbReference>
<dbReference type="SUPFAM" id="SSF46689">
    <property type="entry name" value="Homeodomain-like"/>
    <property type="match status" value="1"/>
</dbReference>
<comment type="caution">
    <text evidence="4">The sequence shown here is derived from an EMBL/GenBank/DDBJ whole genome shotgun (WGS) entry which is preliminary data.</text>
</comment>
<dbReference type="GO" id="GO:0003700">
    <property type="term" value="F:DNA-binding transcription factor activity"/>
    <property type="evidence" value="ECO:0007669"/>
    <property type="project" value="InterPro"/>
</dbReference>
<keyword evidence="1" id="KW-0805">Transcription regulation</keyword>
<dbReference type="InterPro" id="IPR009057">
    <property type="entry name" value="Homeodomain-like_sf"/>
</dbReference>
<accession>A0A4Y7U882</accession>
<dbReference type="Pfam" id="PF00165">
    <property type="entry name" value="HTH_AraC"/>
    <property type="match status" value="1"/>
</dbReference>
<evidence type="ECO:0000259" key="3">
    <source>
        <dbReference type="PROSITE" id="PS01124"/>
    </source>
</evidence>
<keyword evidence="2" id="KW-0804">Transcription</keyword>
<organism evidence="4 5">
    <name type="scientific">Flavobacterium circumlabens</name>
    <dbReference type="NCBI Taxonomy" id="2133765"/>
    <lineage>
        <taxon>Bacteria</taxon>
        <taxon>Pseudomonadati</taxon>
        <taxon>Bacteroidota</taxon>
        <taxon>Flavobacteriia</taxon>
        <taxon>Flavobacteriales</taxon>
        <taxon>Flavobacteriaceae</taxon>
        <taxon>Flavobacterium</taxon>
    </lineage>
</organism>
<dbReference type="Proteomes" id="UP000298340">
    <property type="component" value="Unassembled WGS sequence"/>
</dbReference>
<name>A0A4Y7U882_9FLAO</name>
<protein>
    <submittedName>
        <fullName evidence="4">AraC family transcriptional regulator</fullName>
    </submittedName>
</protein>
<dbReference type="RefSeq" id="WP_132037608.1">
    <property type="nucleotide sequence ID" value="NZ_SLWA01000009.1"/>
</dbReference>
<proteinExistence type="predicted"/>
<evidence type="ECO:0000313" key="5">
    <source>
        <dbReference type="Proteomes" id="UP000298340"/>
    </source>
</evidence>
<feature type="domain" description="HTH araC/xylS-type" evidence="3">
    <location>
        <begin position="18"/>
        <end position="54"/>
    </location>
</feature>
<dbReference type="OrthoDB" id="9804543at2"/>
<evidence type="ECO:0000256" key="2">
    <source>
        <dbReference type="ARBA" id="ARBA00023163"/>
    </source>
</evidence>
<sequence length="60" mass="6889">MRCCIIETVSDNDKKTLNYTIQALSEICGYNSVQTFTRAFTAYTKMKPSDFIKELKVNSK</sequence>